<reference evidence="22" key="2">
    <citation type="submission" date="2025-09" db="UniProtKB">
        <authorList>
            <consortium name="Ensembl"/>
        </authorList>
    </citation>
    <scope>IDENTIFICATION</scope>
</reference>
<keyword evidence="14" id="KW-0389">IgE-binding protein</keyword>
<dbReference type="AlphaFoldDB" id="A0A8C6T515"/>
<evidence type="ECO:0000256" key="16">
    <source>
        <dbReference type="ARBA" id="ARBA00023157"/>
    </source>
</evidence>
<dbReference type="PANTHER" id="PTHR11346">
    <property type="entry name" value="GALECTIN"/>
    <property type="match status" value="1"/>
</dbReference>
<dbReference type="GO" id="GO:0045087">
    <property type="term" value="P:innate immune response"/>
    <property type="evidence" value="ECO:0007669"/>
    <property type="project" value="UniProtKB-KW"/>
</dbReference>
<reference evidence="22" key="1">
    <citation type="submission" date="2025-08" db="UniProtKB">
        <authorList>
            <consortium name="Ensembl"/>
        </authorList>
    </citation>
    <scope>IDENTIFICATION</scope>
</reference>
<comment type="subcellular location">
    <subcellularLocation>
        <location evidence="2">Cytoplasm</location>
    </subcellularLocation>
    <subcellularLocation>
        <location evidence="1">Nucleus</location>
    </subcellularLocation>
    <subcellularLocation>
        <location evidence="3">Secreted</location>
    </subcellularLocation>
</comment>
<dbReference type="GO" id="GO:0048030">
    <property type="term" value="F:disaccharide binding"/>
    <property type="evidence" value="ECO:0007669"/>
    <property type="project" value="TreeGrafter"/>
</dbReference>
<dbReference type="CDD" id="cd00070">
    <property type="entry name" value="GLECT"/>
    <property type="match status" value="1"/>
</dbReference>
<dbReference type="GO" id="GO:0048245">
    <property type="term" value="P:eosinophil chemotaxis"/>
    <property type="evidence" value="ECO:0007669"/>
    <property type="project" value="TreeGrafter"/>
</dbReference>
<dbReference type="GO" id="GO:0030593">
    <property type="term" value="P:neutrophil chemotaxis"/>
    <property type="evidence" value="ECO:0007669"/>
    <property type="project" value="TreeGrafter"/>
</dbReference>
<dbReference type="GO" id="GO:0001772">
    <property type="term" value="C:immunological synapse"/>
    <property type="evidence" value="ECO:0007669"/>
    <property type="project" value="TreeGrafter"/>
</dbReference>
<evidence type="ECO:0000256" key="5">
    <source>
        <dbReference type="ARBA" id="ARBA00022525"/>
    </source>
</evidence>
<dbReference type="GO" id="GO:0090280">
    <property type="term" value="P:positive regulation of calcium ion import"/>
    <property type="evidence" value="ECO:0007669"/>
    <property type="project" value="TreeGrafter"/>
</dbReference>
<evidence type="ECO:0000256" key="7">
    <source>
        <dbReference type="ARBA" id="ARBA00022588"/>
    </source>
</evidence>
<feature type="compositionally biased region" description="Low complexity" evidence="20">
    <location>
        <begin position="55"/>
        <end position="65"/>
    </location>
</feature>
<evidence type="ECO:0000256" key="20">
    <source>
        <dbReference type="SAM" id="MobiDB-lite"/>
    </source>
</evidence>
<keyword evidence="5" id="KW-0964">Secreted</keyword>
<dbReference type="InterPro" id="IPR013320">
    <property type="entry name" value="ConA-like_dom_sf"/>
</dbReference>
<dbReference type="GO" id="GO:0005615">
    <property type="term" value="C:extracellular space"/>
    <property type="evidence" value="ECO:0007669"/>
    <property type="project" value="TreeGrafter"/>
</dbReference>
<dbReference type="GO" id="GO:0008380">
    <property type="term" value="P:RNA splicing"/>
    <property type="evidence" value="ECO:0007669"/>
    <property type="project" value="UniProtKB-KW"/>
</dbReference>
<keyword evidence="17" id="KW-0508">mRNA splicing</keyword>
<dbReference type="SMART" id="SM00908">
    <property type="entry name" value="Gal-bind_lectin"/>
    <property type="match status" value="1"/>
</dbReference>
<dbReference type="SMART" id="SM00276">
    <property type="entry name" value="GLECT"/>
    <property type="match status" value="1"/>
</dbReference>
<evidence type="ECO:0000256" key="13">
    <source>
        <dbReference type="ARBA" id="ARBA00022859"/>
    </source>
</evidence>
<evidence type="ECO:0000256" key="9">
    <source>
        <dbReference type="ARBA" id="ARBA00022728"/>
    </source>
</evidence>
<dbReference type="GO" id="GO:0045806">
    <property type="term" value="P:negative regulation of endocytosis"/>
    <property type="evidence" value="ECO:0007669"/>
    <property type="project" value="TreeGrafter"/>
</dbReference>
<protein>
    <recommendedName>
        <fullName evidence="19">Galectin</fullName>
    </recommendedName>
</protein>
<dbReference type="GO" id="GO:0050918">
    <property type="term" value="P:positive chemotaxis"/>
    <property type="evidence" value="ECO:0007669"/>
    <property type="project" value="TreeGrafter"/>
</dbReference>
<keyword evidence="7" id="KW-0399">Innate immunity</keyword>
<dbReference type="PROSITE" id="PS51304">
    <property type="entry name" value="GALECTIN"/>
    <property type="match status" value="1"/>
</dbReference>
<evidence type="ECO:0000256" key="2">
    <source>
        <dbReference type="ARBA" id="ARBA00004496"/>
    </source>
</evidence>
<keyword evidence="15" id="KW-0007">Acetylation</keyword>
<evidence type="ECO:0000256" key="3">
    <source>
        <dbReference type="ARBA" id="ARBA00004613"/>
    </source>
</evidence>
<keyword evidence="13" id="KW-0391">Immunity</keyword>
<keyword evidence="6" id="KW-0597">Phosphoprotein</keyword>
<dbReference type="GO" id="GO:0005681">
    <property type="term" value="C:spliceosomal complex"/>
    <property type="evidence" value="ECO:0007669"/>
    <property type="project" value="UniProtKB-KW"/>
</dbReference>
<dbReference type="GO" id="GO:0002548">
    <property type="term" value="P:monocyte chemotaxis"/>
    <property type="evidence" value="ECO:0007669"/>
    <property type="project" value="TreeGrafter"/>
</dbReference>
<dbReference type="Gene3D" id="2.60.120.200">
    <property type="match status" value="1"/>
</dbReference>
<evidence type="ECO:0000256" key="8">
    <source>
        <dbReference type="ARBA" id="ARBA00022664"/>
    </source>
</evidence>
<feature type="compositionally biased region" description="Pro residues" evidence="20">
    <location>
        <begin position="101"/>
        <end position="117"/>
    </location>
</feature>
<keyword evidence="11" id="KW-0677">Repeat</keyword>
<dbReference type="InterPro" id="IPR001079">
    <property type="entry name" value="Galectin_CRD"/>
</dbReference>
<dbReference type="InterPro" id="IPR044156">
    <property type="entry name" value="Galectin-like"/>
</dbReference>
<evidence type="ECO:0000256" key="11">
    <source>
        <dbReference type="ARBA" id="ARBA00022737"/>
    </source>
</evidence>
<keyword evidence="9" id="KW-0747">Spliceosome</keyword>
<keyword evidence="18" id="KW-0539">Nucleus</keyword>
<keyword evidence="4" id="KW-0963">Cytoplasm</keyword>
<keyword evidence="8" id="KW-0507">mRNA processing</keyword>
<dbReference type="GO" id="GO:0043236">
    <property type="term" value="F:laminin binding"/>
    <property type="evidence" value="ECO:0007669"/>
    <property type="project" value="TreeGrafter"/>
</dbReference>
<keyword evidence="12" id="KW-0221">Differentiation</keyword>
<evidence type="ECO:0000256" key="14">
    <source>
        <dbReference type="ARBA" id="ARBA00022972"/>
    </source>
</evidence>
<dbReference type="Proteomes" id="UP000694523">
    <property type="component" value="Unplaced"/>
</dbReference>
<proteinExistence type="predicted"/>
<evidence type="ECO:0000256" key="18">
    <source>
        <dbReference type="ARBA" id="ARBA00023242"/>
    </source>
</evidence>
<evidence type="ECO:0000256" key="12">
    <source>
        <dbReference type="ARBA" id="ARBA00022782"/>
    </source>
</evidence>
<dbReference type="GO" id="GO:0048246">
    <property type="term" value="P:macrophage chemotaxis"/>
    <property type="evidence" value="ECO:0007669"/>
    <property type="project" value="TreeGrafter"/>
</dbReference>
<dbReference type="Ensembl" id="ENSNMLT00000017321.1">
    <property type="protein sequence ID" value="ENSNMLP00000015421.1"/>
    <property type="gene ID" value="ENSNMLG00000010227.1"/>
</dbReference>
<keyword evidence="10 19" id="KW-0430">Lectin</keyword>
<dbReference type="GO" id="GO:0006397">
    <property type="term" value="P:mRNA processing"/>
    <property type="evidence" value="ECO:0007669"/>
    <property type="project" value="UniProtKB-KW"/>
</dbReference>
<evidence type="ECO:0000256" key="6">
    <source>
        <dbReference type="ARBA" id="ARBA00022553"/>
    </source>
</evidence>
<evidence type="ECO:0000256" key="19">
    <source>
        <dbReference type="RuleBase" id="RU102079"/>
    </source>
</evidence>
<sequence>MYICLDAAGRRSRWLGANPNQPQGGGGAWPGQQPPNPAWPGGPAQPSAPAPQWPGGPSGPSQPSGPAGGWPGGPTQPAAGGWPAGPTQPAAGGWPTGPSGPGQPSPAPAPVPGPTFPVAPQQSLAVPLHQPFPQGLENKTITIRGTVKPNAKFFNIDFCAASDIAFHFNPRFNEEGKKVIVRNSMIGKMWGKEERDGPFPFIPGQNFDIKIEVTRSGFQITVNGSRLSEFRHRNLNPRDIKQVNVCNDITLSHFSAN</sequence>
<evidence type="ECO:0000313" key="23">
    <source>
        <dbReference type="Proteomes" id="UP000694523"/>
    </source>
</evidence>
<evidence type="ECO:0000256" key="1">
    <source>
        <dbReference type="ARBA" id="ARBA00004123"/>
    </source>
</evidence>
<dbReference type="PANTHER" id="PTHR11346:SF26">
    <property type="entry name" value="GALECTIN-3"/>
    <property type="match status" value="1"/>
</dbReference>
<keyword evidence="16" id="KW-1015">Disulfide bond</keyword>
<name>A0A8C6T515_9GOBI</name>
<accession>A0A8C6T515</accession>
<evidence type="ECO:0000259" key="21">
    <source>
        <dbReference type="PROSITE" id="PS51304"/>
    </source>
</evidence>
<dbReference type="SUPFAM" id="SSF49899">
    <property type="entry name" value="Concanavalin A-like lectins/glucanases"/>
    <property type="match status" value="1"/>
</dbReference>
<dbReference type="GO" id="GO:0019863">
    <property type="term" value="F:IgE binding"/>
    <property type="evidence" value="ECO:0007669"/>
    <property type="project" value="UniProtKB-KW"/>
</dbReference>
<evidence type="ECO:0000256" key="10">
    <source>
        <dbReference type="ARBA" id="ARBA00022734"/>
    </source>
</evidence>
<feature type="compositionally biased region" description="Low complexity" evidence="20">
    <location>
        <begin position="73"/>
        <end position="97"/>
    </location>
</feature>
<organism evidence="22 23">
    <name type="scientific">Neogobius melanostomus</name>
    <name type="common">round goby</name>
    <dbReference type="NCBI Taxonomy" id="47308"/>
    <lineage>
        <taxon>Eukaryota</taxon>
        <taxon>Metazoa</taxon>
        <taxon>Chordata</taxon>
        <taxon>Craniata</taxon>
        <taxon>Vertebrata</taxon>
        <taxon>Euteleostomi</taxon>
        <taxon>Actinopterygii</taxon>
        <taxon>Neopterygii</taxon>
        <taxon>Teleostei</taxon>
        <taxon>Neoteleostei</taxon>
        <taxon>Acanthomorphata</taxon>
        <taxon>Gobiaria</taxon>
        <taxon>Gobiiformes</taxon>
        <taxon>Gobioidei</taxon>
        <taxon>Gobiidae</taxon>
        <taxon>Benthophilinae</taxon>
        <taxon>Neogobiini</taxon>
        <taxon>Neogobius</taxon>
    </lineage>
</organism>
<dbReference type="GO" id="GO:2001237">
    <property type="term" value="P:negative regulation of extrinsic apoptotic signaling pathway"/>
    <property type="evidence" value="ECO:0007669"/>
    <property type="project" value="TreeGrafter"/>
</dbReference>
<dbReference type="GO" id="GO:0030154">
    <property type="term" value="P:cell differentiation"/>
    <property type="evidence" value="ECO:0007669"/>
    <property type="project" value="UniProtKB-KW"/>
</dbReference>
<evidence type="ECO:0000313" key="22">
    <source>
        <dbReference type="Ensembl" id="ENSNMLP00000015421.1"/>
    </source>
</evidence>
<feature type="region of interest" description="Disordered" evidence="20">
    <location>
        <begin position="10"/>
        <end position="120"/>
    </location>
</feature>
<evidence type="ECO:0000256" key="15">
    <source>
        <dbReference type="ARBA" id="ARBA00022990"/>
    </source>
</evidence>
<evidence type="ECO:0000256" key="4">
    <source>
        <dbReference type="ARBA" id="ARBA00022490"/>
    </source>
</evidence>
<dbReference type="Pfam" id="PF00337">
    <property type="entry name" value="Gal-bind_lectin"/>
    <property type="match status" value="1"/>
</dbReference>
<feature type="domain" description="Galectin" evidence="21">
    <location>
        <begin position="127"/>
        <end position="257"/>
    </location>
</feature>
<dbReference type="GO" id="GO:0005737">
    <property type="term" value="C:cytoplasm"/>
    <property type="evidence" value="ECO:0007669"/>
    <property type="project" value="UniProtKB-SubCell"/>
</dbReference>
<evidence type="ECO:0000256" key="17">
    <source>
        <dbReference type="ARBA" id="ARBA00023187"/>
    </source>
</evidence>
<keyword evidence="23" id="KW-1185">Reference proteome</keyword>